<feature type="region of interest" description="Disordered" evidence="1">
    <location>
        <begin position="166"/>
        <end position="214"/>
    </location>
</feature>
<proteinExistence type="predicted"/>
<dbReference type="Gramene" id="KFK22659">
    <property type="protein sequence ID" value="KFK22659"/>
    <property type="gene ID" value="AALP_AAs40119U000100"/>
</dbReference>
<protein>
    <submittedName>
        <fullName evidence="2">Uncharacterized protein</fullName>
    </submittedName>
</protein>
<dbReference type="Proteomes" id="UP000029120">
    <property type="component" value="Unassembled WGS sequence"/>
</dbReference>
<evidence type="ECO:0000313" key="2">
    <source>
        <dbReference type="EMBL" id="KFK22659.1"/>
    </source>
</evidence>
<feature type="compositionally biased region" description="Basic and acidic residues" evidence="1">
    <location>
        <begin position="331"/>
        <end position="350"/>
    </location>
</feature>
<dbReference type="EMBL" id="KL986675">
    <property type="protein sequence ID" value="KFK22659.1"/>
    <property type="molecule type" value="Genomic_DNA"/>
</dbReference>
<feature type="region of interest" description="Disordered" evidence="1">
    <location>
        <begin position="267"/>
        <end position="385"/>
    </location>
</feature>
<name>A0A087FYF7_ARAAL</name>
<gene>
    <name evidence="2" type="ORF">AALP_AAs40119U000100</name>
</gene>
<evidence type="ECO:0000256" key="1">
    <source>
        <dbReference type="SAM" id="MobiDB-lite"/>
    </source>
</evidence>
<sequence>MKTFHNENIMEVESLPNLQLAPFLAAEDDLYEQVNYWDDEVEDPSITYVERLIGSGFIFSKGIWRGGYAGWPVILPQSKVGKKAPVKEKGQKTKPINKGKGKVGEESSAEEANQQGPFADLDVEALMKRIDEKLDAHTAEIKQLYAADLKLMRDQLQDEIVSILRSGGKFPSPKATEKSDSTPISKDPPTKAGATGDADGGGDNSDWPNYPGVHSILQNINEEGLGRQNDLSKQKGQFGGEKLVHKNVTTADGGHNMEVADRFVLLSEDDVAESEEEDDSGLNDNKIIDEDKEASTMEQARAEDTFNHDGDPSKSTDEAEAPKLDIVTNKVNKDNYHHSASESSEDVHEGFDEEEPIIPTVDEAPNDGVGPSRSTHEQEASTFDM</sequence>
<feature type="non-terminal residue" evidence="2">
    <location>
        <position position="385"/>
    </location>
</feature>
<feature type="compositionally biased region" description="Basic and acidic residues" evidence="1">
    <location>
        <begin position="286"/>
        <end position="323"/>
    </location>
</feature>
<reference evidence="3" key="1">
    <citation type="journal article" date="2015" name="Nat. Plants">
        <title>Genome expansion of Arabis alpina linked with retrotransposition and reduced symmetric DNA methylation.</title>
        <authorList>
            <person name="Willing E.M."/>
            <person name="Rawat V."/>
            <person name="Mandakova T."/>
            <person name="Maumus F."/>
            <person name="James G.V."/>
            <person name="Nordstroem K.J."/>
            <person name="Becker C."/>
            <person name="Warthmann N."/>
            <person name="Chica C."/>
            <person name="Szarzynska B."/>
            <person name="Zytnicki M."/>
            <person name="Albani M.C."/>
            <person name="Kiefer C."/>
            <person name="Bergonzi S."/>
            <person name="Castaings L."/>
            <person name="Mateos J.L."/>
            <person name="Berns M.C."/>
            <person name="Bujdoso N."/>
            <person name="Piofczyk T."/>
            <person name="de Lorenzo L."/>
            <person name="Barrero-Sicilia C."/>
            <person name="Mateos I."/>
            <person name="Piednoel M."/>
            <person name="Hagmann J."/>
            <person name="Chen-Min-Tao R."/>
            <person name="Iglesias-Fernandez R."/>
            <person name="Schuster S.C."/>
            <person name="Alonso-Blanco C."/>
            <person name="Roudier F."/>
            <person name="Carbonero P."/>
            <person name="Paz-Ares J."/>
            <person name="Davis S.J."/>
            <person name="Pecinka A."/>
            <person name="Quesneville H."/>
            <person name="Colot V."/>
            <person name="Lysak M.A."/>
            <person name="Weigel D."/>
            <person name="Coupland G."/>
            <person name="Schneeberger K."/>
        </authorList>
    </citation>
    <scope>NUCLEOTIDE SEQUENCE [LARGE SCALE GENOMIC DNA]</scope>
    <source>
        <strain evidence="3">cv. Pajares</strain>
    </source>
</reference>
<keyword evidence="3" id="KW-1185">Reference proteome</keyword>
<organism evidence="2 3">
    <name type="scientific">Arabis alpina</name>
    <name type="common">Alpine rock-cress</name>
    <dbReference type="NCBI Taxonomy" id="50452"/>
    <lineage>
        <taxon>Eukaryota</taxon>
        <taxon>Viridiplantae</taxon>
        <taxon>Streptophyta</taxon>
        <taxon>Embryophyta</taxon>
        <taxon>Tracheophyta</taxon>
        <taxon>Spermatophyta</taxon>
        <taxon>Magnoliopsida</taxon>
        <taxon>eudicotyledons</taxon>
        <taxon>Gunneridae</taxon>
        <taxon>Pentapetalae</taxon>
        <taxon>rosids</taxon>
        <taxon>malvids</taxon>
        <taxon>Brassicales</taxon>
        <taxon>Brassicaceae</taxon>
        <taxon>Arabideae</taxon>
        <taxon>Arabis</taxon>
    </lineage>
</organism>
<evidence type="ECO:0000313" key="3">
    <source>
        <dbReference type="Proteomes" id="UP000029120"/>
    </source>
</evidence>
<dbReference type="AlphaFoldDB" id="A0A087FYF7"/>
<accession>A0A087FYF7</accession>
<dbReference type="OrthoDB" id="10630461at2759"/>
<feature type="compositionally biased region" description="Acidic residues" evidence="1">
    <location>
        <begin position="267"/>
        <end position="281"/>
    </location>
</feature>
<feature type="region of interest" description="Disordered" evidence="1">
    <location>
        <begin position="82"/>
        <end position="117"/>
    </location>
</feature>